<proteinExistence type="predicted"/>
<keyword evidence="1" id="KW-0500">Molybdenum</keyword>
<evidence type="ECO:0000256" key="1">
    <source>
        <dbReference type="ARBA" id="ARBA00022505"/>
    </source>
</evidence>
<dbReference type="PANTHER" id="PTHR11908">
    <property type="entry name" value="XANTHINE DEHYDROGENASE"/>
    <property type="match status" value="1"/>
</dbReference>
<reference evidence="5 6" key="1">
    <citation type="journal article" date="2015" name="Emerg. Microbes Infect.">
        <title>Characterization of 17 strains belonging to the Mycobacterium simiae complex and description of Mycobacterium paraense sp. nov.</title>
        <authorList>
            <person name="Fusco da Costa A.R."/>
            <person name="Fedrizzi T."/>
            <person name="Lopes M.L."/>
            <person name="Pecorari M."/>
            <person name="Oliveira da Costa W.L."/>
            <person name="Giacobazzi E."/>
            <person name="da Costa Bahia J.R."/>
            <person name="De Sanctis V."/>
            <person name="Batista Lima K.V."/>
            <person name="Bertorelli R."/>
            <person name="Grottola A."/>
            <person name="Fabio A."/>
            <person name="Mariottini A."/>
            <person name="Ferretti P."/>
            <person name="Di Leva F."/>
            <person name="Fregni Serpini G."/>
            <person name="Tagliazucchi S."/>
            <person name="Rumpianesi F."/>
            <person name="Jousson O."/>
            <person name="Segata N."/>
            <person name="Tortoli E."/>
        </authorList>
    </citation>
    <scope>NUCLEOTIDE SEQUENCE [LARGE SCALE GENOMIC DNA]</scope>
    <source>
        <strain evidence="5 6">FI-07156</strain>
    </source>
</reference>
<feature type="region of interest" description="Disordered" evidence="3">
    <location>
        <begin position="724"/>
        <end position="754"/>
    </location>
</feature>
<dbReference type="InterPro" id="IPR000674">
    <property type="entry name" value="Ald_Oxase/Xan_DH_a/b"/>
</dbReference>
<evidence type="ECO:0000256" key="2">
    <source>
        <dbReference type="ARBA" id="ARBA00023002"/>
    </source>
</evidence>
<evidence type="ECO:0000313" key="6">
    <source>
        <dbReference type="Proteomes" id="UP000193801"/>
    </source>
</evidence>
<dbReference type="SUPFAM" id="SSF56003">
    <property type="entry name" value="Molybdenum cofactor-binding domain"/>
    <property type="match status" value="1"/>
</dbReference>
<dbReference type="Gene3D" id="3.30.365.10">
    <property type="entry name" value="Aldehyde oxidase/xanthine dehydrogenase, molybdopterin binding domain"/>
    <property type="match status" value="4"/>
</dbReference>
<keyword evidence="6" id="KW-1185">Reference proteome</keyword>
<gene>
    <name evidence="5" type="ORF">AWB91_09645</name>
</gene>
<dbReference type="InterPro" id="IPR036856">
    <property type="entry name" value="Ald_Oxase/Xan_DH_a/b_sf"/>
</dbReference>
<accession>A0ABX3VR39</accession>
<feature type="domain" description="Aldehyde oxidase/xanthine dehydrogenase a/b hammerhead" evidence="4">
    <location>
        <begin position="1"/>
        <end position="76"/>
    </location>
</feature>
<dbReference type="Gene3D" id="3.90.1170.50">
    <property type="entry name" value="Aldehyde oxidase/xanthine dehydrogenase, a/b hammerhead"/>
    <property type="match status" value="1"/>
</dbReference>
<organism evidence="5 6">
    <name type="scientific">Mycobacterium paraense</name>
    <dbReference type="NCBI Taxonomy" id="767916"/>
    <lineage>
        <taxon>Bacteria</taxon>
        <taxon>Bacillati</taxon>
        <taxon>Actinomycetota</taxon>
        <taxon>Actinomycetes</taxon>
        <taxon>Mycobacteriales</taxon>
        <taxon>Mycobacteriaceae</taxon>
        <taxon>Mycobacterium</taxon>
        <taxon>Mycobacterium simiae complex</taxon>
    </lineage>
</organism>
<dbReference type="Pfam" id="PF02738">
    <property type="entry name" value="MoCoBD_1"/>
    <property type="match status" value="1"/>
</dbReference>
<dbReference type="InterPro" id="IPR016208">
    <property type="entry name" value="Ald_Oxase/xanthine_DH-like"/>
</dbReference>
<comment type="caution">
    <text evidence="5">The sequence shown here is derived from an EMBL/GenBank/DDBJ whole genome shotgun (WGS) entry which is preliminary data.</text>
</comment>
<evidence type="ECO:0000313" key="5">
    <source>
        <dbReference type="EMBL" id="ORW32744.1"/>
    </source>
</evidence>
<dbReference type="InterPro" id="IPR037165">
    <property type="entry name" value="AldOxase/xan_DH_Mopterin-bd_sf"/>
</dbReference>
<dbReference type="PANTHER" id="PTHR11908:SF132">
    <property type="entry name" value="ALDEHYDE OXIDASE 1-RELATED"/>
    <property type="match status" value="1"/>
</dbReference>
<protein>
    <recommendedName>
        <fullName evidence="4">Aldehyde oxidase/xanthine dehydrogenase a/b hammerhead domain-containing protein</fullName>
    </recommendedName>
</protein>
<dbReference type="EMBL" id="LQPK01000006">
    <property type="protein sequence ID" value="ORW32744.1"/>
    <property type="molecule type" value="Genomic_DNA"/>
</dbReference>
<dbReference type="SMART" id="SM01008">
    <property type="entry name" value="Ald_Xan_dh_C"/>
    <property type="match status" value="1"/>
</dbReference>
<name>A0ABX3VR39_9MYCO</name>
<dbReference type="Proteomes" id="UP000193801">
    <property type="component" value="Unassembled WGS sequence"/>
</dbReference>
<sequence>MLDGIVAAWSYDDVAEFQAIPFRLTPLDDLLPYRQPVLARRIVRYVGEPVAVVFARSAYLAEDGADLVELDIDPLPPHMDACSDPVEWLDSESATWTAASASPLPAQDSQATTFAVEYGDVDAAFQAAQGDPRYREFEITAAISRHTGVPLECRGLLAYYDQAEQQLIIDGAAKVPYWNRDAIAAFTGLPPTSVILREGNVGGGFGPRGELYPEDLLVAHAAMRLRAPIKWIEDRQEHLVATNHSRGQQHTVRALVRIEDGWIEALDDRFILDQGAYVRTHGATVASLTASMLAGPYVIPHFRSQAHLRLTHKTPAGTYRSPGRYEGTFVRERLVDAVADALGIDRMQIRRRNFIPALEMPYHRPIQAMGTDLVHDSGDYGLLLDKAHAQFGFEALRTSVRARRSAGEAVGFGLAFFVEKSGIGPAEGARVTIDVAGQVTLWCGASSVGQGVDTVLAQVVAESLGIPHDQIRVVRGKTDQFEFGRGAFATRLAVMAGSAAKIAADNVVSRAKTIAAQHFKVNWEELEVVGGCVRIVESPDVAMPLGEVAALMQPADALLMKDTPGLSAQGWFHTDHMTYPYGLHAAVVNVDRGTGAVQLERFFVAYDVGRALNPALVEGQIAGGVTQGIGGALYEEFLYSPEGTPLCTSFMDYLIPTVHEIPPIEILVTEDAPSPLNPLGVKGAGEGGTTAVAAAIASAVDDALQRPGTVRSVPIRSAALLRHFSDAPRDQARKDHVGHDPSHTSKTKADKEIK</sequence>
<dbReference type="InterPro" id="IPR008274">
    <property type="entry name" value="AldOxase/xan_DH_MoCoBD1"/>
</dbReference>
<evidence type="ECO:0000259" key="4">
    <source>
        <dbReference type="SMART" id="SM01008"/>
    </source>
</evidence>
<dbReference type="Pfam" id="PF20256">
    <property type="entry name" value="MoCoBD_2"/>
    <property type="match status" value="1"/>
</dbReference>
<evidence type="ECO:0000256" key="3">
    <source>
        <dbReference type="SAM" id="MobiDB-lite"/>
    </source>
</evidence>
<dbReference type="SUPFAM" id="SSF54665">
    <property type="entry name" value="CO dehydrogenase molybdoprotein N-domain-like"/>
    <property type="match status" value="1"/>
</dbReference>
<keyword evidence="2" id="KW-0560">Oxidoreductase</keyword>
<dbReference type="InterPro" id="IPR046867">
    <property type="entry name" value="AldOxase/xan_DH_MoCoBD2"/>
</dbReference>